<evidence type="ECO:0000256" key="2">
    <source>
        <dbReference type="ARBA" id="ARBA00012513"/>
    </source>
</evidence>
<dbReference type="Gene3D" id="1.10.1070.11">
    <property type="entry name" value="Phosphatidylinositol 3-/4-kinase, catalytic domain"/>
    <property type="match status" value="1"/>
</dbReference>
<dbReference type="PANTHER" id="PTHR11139">
    <property type="entry name" value="ATAXIA TELANGIECTASIA MUTATED ATM -RELATED"/>
    <property type="match status" value="1"/>
</dbReference>
<dbReference type="PANTHER" id="PTHR11139:SF71">
    <property type="entry name" value="SERINE_THREONINE-PROTEIN KINASE SMG1"/>
    <property type="match status" value="1"/>
</dbReference>
<dbReference type="Pfam" id="PF02260">
    <property type="entry name" value="FATC"/>
    <property type="match status" value="1"/>
</dbReference>
<dbReference type="Gene3D" id="3.30.1010.10">
    <property type="entry name" value="Phosphatidylinositol 3-kinase Catalytic Subunit, Chain A, domain 4"/>
    <property type="match status" value="1"/>
</dbReference>
<feature type="region of interest" description="Disordered" evidence="11">
    <location>
        <begin position="2099"/>
        <end position="2126"/>
    </location>
</feature>
<dbReference type="PROSITE" id="PS50290">
    <property type="entry name" value="PI3_4_KINASE_3"/>
    <property type="match status" value="1"/>
</dbReference>
<feature type="region of interest" description="Disordered" evidence="11">
    <location>
        <begin position="2145"/>
        <end position="2176"/>
    </location>
</feature>
<dbReference type="Pfam" id="PF00454">
    <property type="entry name" value="PI3_PI4_kinase"/>
    <property type="match status" value="1"/>
</dbReference>
<feature type="region of interest" description="Disordered" evidence="11">
    <location>
        <begin position="1"/>
        <end position="33"/>
    </location>
</feature>
<comment type="caution">
    <text evidence="15">The sequence shown here is derived from an EMBL/GenBank/DDBJ whole genome shotgun (WGS) entry which is preliminary data.</text>
</comment>
<dbReference type="GO" id="GO:0000184">
    <property type="term" value="P:nuclear-transcribed mRNA catabolic process, nonsense-mediated decay"/>
    <property type="evidence" value="ECO:0007669"/>
    <property type="project" value="UniProtKB-KW"/>
</dbReference>
<dbReference type="SUPFAM" id="SSF48371">
    <property type="entry name" value="ARM repeat"/>
    <property type="match status" value="1"/>
</dbReference>
<feature type="domain" description="FAT" evidence="13">
    <location>
        <begin position="1203"/>
        <end position="1569"/>
    </location>
</feature>
<comment type="catalytic activity">
    <reaction evidence="9">
        <text>L-threonyl-[protein] + ATP = O-phospho-L-threonyl-[protein] + ADP + H(+)</text>
        <dbReference type="Rhea" id="RHEA:46608"/>
        <dbReference type="Rhea" id="RHEA-COMP:11060"/>
        <dbReference type="Rhea" id="RHEA-COMP:11605"/>
        <dbReference type="ChEBI" id="CHEBI:15378"/>
        <dbReference type="ChEBI" id="CHEBI:30013"/>
        <dbReference type="ChEBI" id="CHEBI:30616"/>
        <dbReference type="ChEBI" id="CHEBI:61977"/>
        <dbReference type="ChEBI" id="CHEBI:456216"/>
        <dbReference type="EC" id="2.7.11.1"/>
    </reaction>
</comment>
<dbReference type="PROSITE" id="PS00916">
    <property type="entry name" value="PI3_4_KINASE_2"/>
    <property type="match status" value="1"/>
</dbReference>
<evidence type="ECO:0000256" key="7">
    <source>
        <dbReference type="ARBA" id="ARBA00022840"/>
    </source>
</evidence>
<evidence type="ECO:0000313" key="15">
    <source>
        <dbReference type="EMBL" id="KAG9320468.1"/>
    </source>
</evidence>
<proteinExistence type="inferred from homology"/>
<feature type="domain" description="PI3K/PI4K catalytic" evidence="12">
    <location>
        <begin position="1770"/>
        <end position="2115"/>
    </location>
</feature>
<evidence type="ECO:0000256" key="5">
    <source>
        <dbReference type="ARBA" id="ARBA00022741"/>
    </source>
</evidence>
<keyword evidence="5" id="KW-0547">Nucleotide-binding</keyword>
<dbReference type="InterPro" id="IPR014009">
    <property type="entry name" value="PIK_FAT"/>
</dbReference>
<gene>
    <name evidence="15" type="ORF">KVV02_007558</name>
</gene>
<dbReference type="InterPro" id="IPR050517">
    <property type="entry name" value="DDR_Repair_Kinase"/>
</dbReference>
<dbReference type="Proteomes" id="UP000717515">
    <property type="component" value="Unassembled WGS sequence"/>
</dbReference>
<dbReference type="InterPro" id="IPR016024">
    <property type="entry name" value="ARM-type_fold"/>
</dbReference>
<keyword evidence="6" id="KW-0418">Kinase</keyword>
<dbReference type="GO" id="GO:0004674">
    <property type="term" value="F:protein serine/threonine kinase activity"/>
    <property type="evidence" value="ECO:0007669"/>
    <property type="project" value="UniProtKB-KW"/>
</dbReference>
<dbReference type="PROSITE" id="PS51189">
    <property type="entry name" value="FAT"/>
    <property type="match status" value="1"/>
</dbReference>
<keyword evidence="3" id="KW-0723">Serine/threonine-protein kinase</keyword>
<dbReference type="GO" id="GO:0005634">
    <property type="term" value="C:nucleus"/>
    <property type="evidence" value="ECO:0007669"/>
    <property type="project" value="TreeGrafter"/>
</dbReference>
<dbReference type="InterPro" id="IPR031559">
    <property type="entry name" value="SMG1"/>
</dbReference>
<dbReference type="InterPro" id="IPR018936">
    <property type="entry name" value="PI3/4_kinase_CS"/>
</dbReference>
<dbReference type="CDD" id="cd05170">
    <property type="entry name" value="PIKKc_SMG1"/>
    <property type="match status" value="1"/>
</dbReference>
<feature type="region of interest" description="Disordered" evidence="11">
    <location>
        <begin position="895"/>
        <end position="916"/>
    </location>
</feature>
<evidence type="ECO:0000259" key="14">
    <source>
        <dbReference type="PROSITE" id="PS51190"/>
    </source>
</evidence>
<dbReference type="InterPro" id="IPR000403">
    <property type="entry name" value="PI3/4_kinase_cat_dom"/>
</dbReference>
<evidence type="ECO:0000256" key="10">
    <source>
        <dbReference type="ARBA" id="ARBA00048679"/>
    </source>
</evidence>
<dbReference type="GO" id="GO:0035556">
    <property type="term" value="P:intracellular signal transduction"/>
    <property type="evidence" value="ECO:0007669"/>
    <property type="project" value="UniProtKB-ARBA"/>
</dbReference>
<feature type="domain" description="FATC" evidence="14">
    <location>
        <begin position="2244"/>
        <end position="2276"/>
    </location>
</feature>
<evidence type="ECO:0000256" key="3">
    <source>
        <dbReference type="ARBA" id="ARBA00022527"/>
    </source>
</evidence>
<dbReference type="EC" id="2.7.11.1" evidence="2"/>
<dbReference type="Pfam" id="PF15785">
    <property type="entry name" value="SMG1"/>
    <property type="match status" value="1"/>
</dbReference>
<keyword evidence="7" id="KW-0067">ATP-binding</keyword>
<keyword evidence="8" id="KW-0866">Nonsense-mediated mRNA decay</keyword>
<name>A0A9P8CUE4_MORAP</name>
<dbReference type="GO" id="GO:0005524">
    <property type="term" value="F:ATP binding"/>
    <property type="evidence" value="ECO:0007669"/>
    <property type="project" value="UniProtKB-KW"/>
</dbReference>
<keyword evidence="4" id="KW-0808">Transferase</keyword>
<dbReference type="SMART" id="SM00146">
    <property type="entry name" value="PI3Kc"/>
    <property type="match status" value="1"/>
</dbReference>
<comment type="catalytic activity">
    <reaction evidence="10">
        <text>L-seryl-[protein] + ATP = O-phospho-L-seryl-[protein] + ADP + H(+)</text>
        <dbReference type="Rhea" id="RHEA:17989"/>
        <dbReference type="Rhea" id="RHEA-COMP:9863"/>
        <dbReference type="Rhea" id="RHEA-COMP:11604"/>
        <dbReference type="ChEBI" id="CHEBI:15378"/>
        <dbReference type="ChEBI" id="CHEBI:29999"/>
        <dbReference type="ChEBI" id="CHEBI:30616"/>
        <dbReference type="ChEBI" id="CHEBI:83421"/>
        <dbReference type="ChEBI" id="CHEBI:456216"/>
        <dbReference type="EC" id="2.7.11.1"/>
    </reaction>
</comment>
<protein>
    <recommendedName>
        <fullName evidence="2">non-specific serine/threonine protein kinase</fullName>
        <ecNumber evidence="2">2.7.11.1</ecNumber>
    </recommendedName>
</protein>
<dbReference type="InterPro" id="IPR036940">
    <property type="entry name" value="PI3/4_kinase_cat_sf"/>
</dbReference>
<evidence type="ECO:0000256" key="1">
    <source>
        <dbReference type="ARBA" id="ARBA00011031"/>
    </source>
</evidence>
<feature type="region of interest" description="Disordered" evidence="11">
    <location>
        <begin position="2199"/>
        <end position="2219"/>
    </location>
</feature>
<dbReference type="InterPro" id="IPR003152">
    <property type="entry name" value="FATC_dom"/>
</dbReference>
<comment type="similarity">
    <text evidence="1">Belongs to the PI3/PI4-kinase family.</text>
</comment>
<organism evidence="15 16">
    <name type="scientific">Mortierella alpina</name>
    <name type="common">Oleaginous fungus</name>
    <name type="synonym">Mortierella renispora</name>
    <dbReference type="NCBI Taxonomy" id="64518"/>
    <lineage>
        <taxon>Eukaryota</taxon>
        <taxon>Fungi</taxon>
        <taxon>Fungi incertae sedis</taxon>
        <taxon>Mucoromycota</taxon>
        <taxon>Mortierellomycotina</taxon>
        <taxon>Mortierellomycetes</taxon>
        <taxon>Mortierellales</taxon>
        <taxon>Mortierellaceae</taxon>
        <taxon>Mortierella</taxon>
    </lineage>
</organism>
<evidence type="ECO:0000256" key="6">
    <source>
        <dbReference type="ARBA" id="ARBA00022777"/>
    </source>
</evidence>
<dbReference type="EMBL" id="JAIFTL010000288">
    <property type="protein sequence ID" value="KAG9320468.1"/>
    <property type="molecule type" value="Genomic_DNA"/>
</dbReference>
<dbReference type="PROSITE" id="PS51190">
    <property type="entry name" value="FATC"/>
    <property type="match status" value="1"/>
</dbReference>
<evidence type="ECO:0000259" key="12">
    <source>
        <dbReference type="PROSITE" id="PS50290"/>
    </source>
</evidence>
<evidence type="ECO:0000259" key="13">
    <source>
        <dbReference type="PROSITE" id="PS51189"/>
    </source>
</evidence>
<feature type="compositionally biased region" description="Polar residues" evidence="11">
    <location>
        <begin position="2103"/>
        <end position="2116"/>
    </location>
</feature>
<evidence type="ECO:0000256" key="11">
    <source>
        <dbReference type="SAM" id="MobiDB-lite"/>
    </source>
</evidence>
<sequence length="2276" mass="254335">MKNSRRRGQQKNAAPMHVPAYPHHPSANRGSRSDIGGRAVVDFASAVVLLEDIEDILDKSEDSSSLLPTLDQLLDLSVQHPEAWQPRFKAIVDLLVGWHVDRGTTAAVRRRIGDVLGSFTVQWSAAADFGQDLLEYFINDIEALAAKEAPSDTTATKDTIACLQSCFQIIVKALISHASLASDRLRQLQEHAMDMLVAVAGVSEAPNIAGIEIVLSLSVGQPSTFYGLQPRAVRYLLDQLGNTYSDKPAWINTVGVIKKILTAWQPCVHPNVTLKISSPSSVLMHSRWGAPAQWRHIQEVQDCILASISDISTNTSEHHNITLQAWSSIMHEVEDILWELPHGNSLSEAKDLASIVQDSQPLLEDGQEQLSPFTTKLNGDQNHRSPYTETSAASLMASLTLDILFLVEMARCWPHEASAIFLRLLGTVDSVPESRLAIVIYALKEISVSRQYFLSTAETTNCHTIQSLAFGTSLHFIQTLVTHWKILPASIKLCAITWAAGTLVAVRKHRDIFSASPSWLDMRKSLSSNLHQFIIIAGADEDDQIRAAIATVFESFVGAFGSFSLGPQLMANMADRTQDVSPSVSRAWKNALFQLNPFVFAFDCFNAQETDISRALKILVLRSPYAGVFRYPHFNSMISALAANDKDAVEEESGDSSVAFVQDGDMLQRLFHACQGKEILAKVNQDSGADTIASEQVETLQHSHELLTYWSLWEMSKYCVLSRLRTPFGGPQQTLDAFEKQLNGLLQLDYKPDSRNVRLARLRDFLMFLDRLELQIYNAHHGTALGVIPPTPKPVIVFVRSNKKMWDEWFARIRSRIIQGAKATGEVEVVIRNGYKLLSELFNALSRGAVNDILPWLDEFEQTLVDLVAALVGTNGSDAISGLHTWCRRAIKDMTKAPSSGRSKHSRSERSTQYPRYRNANLNEGQAAALSQVSLDWINTAVLHAQHRYEQSAKEAIHFMESYGDPESEEDVRPQADFLCKEASESLGDLGSYQQLQSFLDSAPMDVHSNQAMFWNDDAAMQSLRDFCLDEPAQAWTQLEEFYEQDTKDERISDSTAFEKGRLVGQCFMFVSKVYQQSGASSLALDHLRQESLRIAQPSAEFLLRKGLGAASGVLIDTLMLNTPAEGISQAVSEFVDQLSSIPDELKMTLLRKDLRYWTRLDAMVDLAKKYASNDTSLVLKQSNEFKFLLSKVARRTECHSFACSIPRTWEGALSPAIQFEEAKAAVAKHDYPAALSASRRILDSVKDLQSPNLDDQNMAVFQSRIYLKLAKWSRLTKPQFSADDLKAFEDILELKQEPMQSSQARIEYITTGCLQKAVDVGTNYRKSWLAFGTHHYKQGWGILDEVGSYRFQHPVAVAANDSLKTILSNAGVQNTEEHAKASAIFCVFVKHCASGQPFDETAAYESIRTHLIKIEQMARSEGAISEIVGTFQTLLQRILESYRLAVHGYFRFLQFASLEFECNRPKSKTTSGEEAADEISQSAISDEITATLRLLRLLAKHGGQLYDAFHENLVDINVSPWTNIIPQLFARLDHPEKPVQSLIADLLCKIGDQHPQLIVFHCVVGANSAHNTPCQRRLLGVIGEFLIKSHPELVSQVRHLIRELERITVLWEEVWYKKIMTGLPELKSTLQELTEQYQGLDTISGLGPEDKDAVMSDNYQQSVIPLLATFESLQDAQARPESNHERWFMSTYRDKIQAALDSLRSPKSWSSLFEGLTMLKDICMDIGKDLSGARVLQLSDLSPDLASIQSSSIEIPSPKQGTGVTIHSFEQQVVIIPTKTKPKKLTLVGSDGKRYTYLFKGLEDLHLDERVMQLLRITNGMLQRDKESNSRQLTARHYAVVPLSDNSGMIQWVENTVSIFTIIAKWQHRELMCSRLMNDDGASHPHQNPPRATDVYHEKAAVALKKAGLPSNHPRRQWPKSILLDLYHEMASETPADLLEHELWSSSPTPGEWWRKSVRFARSTAVMSMIGYVIGLGDRHLENILIDFKTGDLVHIDYNVCFEKGKMLRIPEIVPFRLSRNMLTSLGVTGVEGNFRIGCEQTMKVMRKNKEILVTLLEAFIYDPLVDWQIEAGTAPGTGIGIGAGGVVGGLESLREGHQGLVQDSESETSSVSGTNHRDSRSSFDTNYSARSLSLRRRMSSESVASLSSMSIKSTTTTDSRRWNVGAGDQVDSTPTSATLSLGITNNNNSYAHLQQLQQQSPVQGQQQQQQHQPPLHQRNAIAVNILRRVRHKLEGRDSDAVKKCKVTEQVERVIQEATNVENLANMFEGWTPWL</sequence>
<reference evidence="15" key="1">
    <citation type="submission" date="2021-07" db="EMBL/GenBank/DDBJ databases">
        <title>Draft genome of Mortierella alpina, strain LL118, isolated from an aspen leaf litter sample.</title>
        <authorList>
            <person name="Yang S."/>
            <person name="Vinatzer B.A."/>
        </authorList>
    </citation>
    <scope>NUCLEOTIDE SEQUENCE</scope>
    <source>
        <strain evidence="15">LL118</strain>
    </source>
</reference>
<dbReference type="SMART" id="SM01343">
    <property type="entry name" value="FATC"/>
    <property type="match status" value="1"/>
</dbReference>
<evidence type="ECO:0000256" key="4">
    <source>
        <dbReference type="ARBA" id="ARBA00022679"/>
    </source>
</evidence>
<dbReference type="InterPro" id="IPR039414">
    <property type="entry name" value="SMG1_PIKKc"/>
</dbReference>
<dbReference type="SUPFAM" id="SSF56112">
    <property type="entry name" value="Protein kinase-like (PK-like)"/>
    <property type="match status" value="1"/>
</dbReference>
<evidence type="ECO:0000313" key="16">
    <source>
        <dbReference type="Proteomes" id="UP000717515"/>
    </source>
</evidence>
<dbReference type="InterPro" id="IPR011009">
    <property type="entry name" value="Kinase-like_dom_sf"/>
</dbReference>
<evidence type="ECO:0000256" key="8">
    <source>
        <dbReference type="ARBA" id="ARBA00023161"/>
    </source>
</evidence>
<evidence type="ECO:0000256" key="9">
    <source>
        <dbReference type="ARBA" id="ARBA00047899"/>
    </source>
</evidence>
<accession>A0A9P8CUE4</accession>